<dbReference type="SUPFAM" id="SSF53137">
    <property type="entry name" value="Translational machinery components"/>
    <property type="match status" value="1"/>
</dbReference>
<comment type="caution">
    <text evidence="3">The sequence shown here is derived from an EMBL/GenBank/DDBJ whole genome shotgun (WGS) entry which is preliminary data.</text>
</comment>
<dbReference type="GO" id="GO:0005840">
    <property type="term" value="C:ribosome"/>
    <property type="evidence" value="ECO:0007669"/>
    <property type="project" value="UniProtKB-KW"/>
</dbReference>
<dbReference type="InterPro" id="IPR036967">
    <property type="entry name" value="Ribosomal_uS11_sf"/>
</dbReference>
<proteinExistence type="predicted"/>
<dbReference type="GO" id="GO:0006412">
    <property type="term" value="P:translation"/>
    <property type="evidence" value="ECO:0007669"/>
    <property type="project" value="InterPro"/>
</dbReference>
<gene>
    <name evidence="3" type="ORF">A3Q56_05293</name>
</gene>
<evidence type="ECO:0000256" key="1">
    <source>
        <dbReference type="ARBA" id="ARBA00022980"/>
    </source>
</evidence>
<evidence type="ECO:0000256" key="2">
    <source>
        <dbReference type="ARBA" id="ARBA00023274"/>
    </source>
</evidence>
<name>A0A177AZQ4_9BILA</name>
<dbReference type="EMBL" id="LWCA01000781">
    <property type="protein sequence ID" value="OAF66962.1"/>
    <property type="molecule type" value="Genomic_DNA"/>
</dbReference>
<keyword evidence="1" id="KW-0689">Ribosomal protein</keyword>
<keyword evidence="4" id="KW-1185">Reference proteome</keyword>
<dbReference type="AlphaFoldDB" id="A0A177AZQ4"/>
<dbReference type="GO" id="GO:1990904">
    <property type="term" value="C:ribonucleoprotein complex"/>
    <property type="evidence" value="ECO:0007669"/>
    <property type="project" value="UniProtKB-KW"/>
</dbReference>
<keyword evidence="2" id="KW-0687">Ribonucleoprotein</keyword>
<dbReference type="Gene3D" id="3.30.420.80">
    <property type="entry name" value="Ribosomal protein S11"/>
    <property type="match status" value="1"/>
</dbReference>
<protein>
    <submittedName>
        <fullName evidence="3">Uncharacterized protein</fullName>
    </submittedName>
</protein>
<accession>A0A177AZQ4</accession>
<feature type="non-terminal residue" evidence="3">
    <location>
        <position position="1"/>
    </location>
</feature>
<evidence type="ECO:0000313" key="4">
    <source>
        <dbReference type="Proteomes" id="UP000078046"/>
    </source>
</evidence>
<organism evidence="3 4">
    <name type="scientific">Intoshia linei</name>
    <dbReference type="NCBI Taxonomy" id="1819745"/>
    <lineage>
        <taxon>Eukaryota</taxon>
        <taxon>Metazoa</taxon>
        <taxon>Spiralia</taxon>
        <taxon>Lophotrochozoa</taxon>
        <taxon>Mesozoa</taxon>
        <taxon>Orthonectida</taxon>
        <taxon>Rhopaluridae</taxon>
        <taxon>Intoshia</taxon>
    </lineage>
</organism>
<sequence length="114" mass="12526">IYNQVDEITLANCSPRFIKTVGDIHKIPISMLVTPISKVLIDGKVGFRNAKKQSKLASQTAGFAMGKRTAQCGFNNVKVIVRGIGGGRLKNNVSLPVRARTCERGWVRLNWSTI</sequence>
<evidence type="ECO:0000313" key="3">
    <source>
        <dbReference type="EMBL" id="OAF66962.1"/>
    </source>
</evidence>
<reference evidence="3 4" key="1">
    <citation type="submission" date="2016-04" db="EMBL/GenBank/DDBJ databases">
        <title>The genome of Intoshia linei affirms orthonectids as highly simplified spiralians.</title>
        <authorList>
            <person name="Mikhailov K.V."/>
            <person name="Slusarev G.S."/>
            <person name="Nikitin M.A."/>
            <person name="Logacheva M.D."/>
            <person name="Penin A."/>
            <person name="Aleoshin V."/>
            <person name="Panchin Y.V."/>
        </authorList>
    </citation>
    <scope>NUCLEOTIDE SEQUENCE [LARGE SCALE GENOMIC DNA]</scope>
    <source>
        <strain evidence="3">Intl2013</strain>
        <tissue evidence="3">Whole animal</tissue>
    </source>
</reference>
<dbReference type="Proteomes" id="UP000078046">
    <property type="component" value="Unassembled WGS sequence"/>
</dbReference>
<dbReference type="GO" id="GO:0003735">
    <property type="term" value="F:structural constituent of ribosome"/>
    <property type="evidence" value="ECO:0007669"/>
    <property type="project" value="InterPro"/>
</dbReference>